<sequence>IICVEVPNDFNMLQEIVYSKINNNWWICEDHINYFNVKSINNLLIKAGLNLIHTKVTFPMEFFILMGDNYISTPELGKKSHLRRVNFEKNLTFYNKELKERLYNCFLELGIGQEIITYGRKKNE</sequence>
<comment type="caution">
    <text evidence="1">The sequence shown here is derived from an EMBL/GenBank/DDBJ whole genome shotgun (WGS) entry which is preliminary data.</text>
</comment>
<accession>X1IIY1</accession>
<organism evidence="1">
    <name type="scientific">marine sediment metagenome</name>
    <dbReference type="NCBI Taxonomy" id="412755"/>
    <lineage>
        <taxon>unclassified sequences</taxon>
        <taxon>metagenomes</taxon>
        <taxon>ecological metagenomes</taxon>
    </lineage>
</organism>
<dbReference type="InterPro" id="IPR029063">
    <property type="entry name" value="SAM-dependent_MTases_sf"/>
</dbReference>
<dbReference type="AlphaFoldDB" id="X1IIY1"/>
<protein>
    <submittedName>
        <fullName evidence="1">Uncharacterized protein</fullName>
    </submittedName>
</protein>
<dbReference type="Gene3D" id="3.40.50.150">
    <property type="entry name" value="Vaccinia Virus protein VP39"/>
    <property type="match status" value="1"/>
</dbReference>
<evidence type="ECO:0000313" key="1">
    <source>
        <dbReference type="EMBL" id="GAH81667.1"/>
    </source>
</evidence>
<proteinExistence type="predicted"/>
<dbReference type="EMBL" id="BARU01043471">
    <property type="protein sequence ID" value="GAH81667.1"/>
    <property type="molecule type" value="Genomic_DNA"/>
</dbReference>
<reference evidence="1" key="1">
    <citation type="journal article" date="2014" name="Front. Microbiol.">
        <title>High frequency of phylogenetically diverse reductive dehalogenase-homologous genes in deep subseafloor sedimentary metagenomes.</title>
        <authorList>
            <person name="Kawai M."/>
            <person name="Futagami T."/>
            <person name="Toyoda A."/>
            <person name="Takaki Y."/>
            <person name="Nishi S."/>
            <person name="Hori S."/>
            <person name="Arai W."/>
            <person name="Tsubouchi T."/>
            <person name="Morono Y."/>
            <person name="Uchiyama I."/>
            <person name="Ito T."/>
            <person name="Fujiyama A."/>
            <person name="Inagaki F."/>
            <person name="Takami H."/>
        </authorList>
    </citation>
    <scope>NUCLEOTIDE SEQUENCE</scope>
    <source>
        <strain evidence="1">Expedition CK06-06</strain>
    </source>
</reference>
<gene>
    <name evidence="1" type="ORF">S03H2_66549</name>
</gene>
<feature type="non-terminal residue" evidence="1">
    <location>
        <position position="1"/>
    </location>
</feature>
<name>X1IIY1_9ZZZZ</name>